<dbReference type="KEGG" id="qsa:O6P43_004781"/>
<keyword evidence="4" id="KW-1185">Reference proteome</keyword>
<evidence type="ECO:0000259" key="2">
    <source>
        <dbReference type="Pfam" id="PF25821"/>
    </source>
</evidence>
<sequence length="296" mass="33048">MDGGDGWNVAASGSSSGGVHLDKTIINQVMLRFRPIAPKPVNGGSVSGDLTPEKKNSPFLTGKRAKRKYVRVRRNSSSSRGTGARRKNIIRSFEKNSAETLQLMPEKTLRPESSLSGGSWCKNLDLTVEKIETENNQVRQIRLSDDGRNENLEQTVAISSRMGVVESSVTVESVTDTCMDIQGLGCTDVEKMKNLERDTCPGFISDGYNKVRWVNDAYKRMVLSGSLERKLPEIMVKLVVKENLVYHYPAFTCGVRLQYTWQKEKYTKMVPCDVWRLDCGGFAWKLDIKAALSLGL</sequence>
<comment type="caution">
    <text evidence="3">The sequence shown here is derived from an EMBL/GenBank/DDBJ whole genome shotgun (WGS) entry which is preliminary data.</text>
</comment>
<evidence type="ECO:0000256" key="1">
    <source>
        <dbReference type="SAM" id="MobiDB-lite"/>
    </source>
</evidence>
<gene>
    <name evidence="3" type="ORF">O6P43_004781</name>
</gene>
<protein>
    <submittedName>
        <fullName evidence="3">von willebrand factor A domain protein</fullName>
    </submittedName>
</protein>
<dbReference type="InterPro" id="IPR057710">
    <property type="entry name" value="DUF7950"/>
</dbReference>
<evidence type="ECO:0000313" key="4">
    <source>
        <dbReference type="Proteomes" id="UP001163823"/>
    </source>
</evidence>
<dbReference type="AlphaFoldDB" id="A0AAD7Q4J6"/>
<dbReference type="EMBL" id="JARAOO010000003">
    <property type="protein sequence ID" value="KAJ7974760.1"/>
    <property type="molecule type" value="Genomic_DNA"/>
</dbReference>
<dbReference type="EMBL" id="JARAOO010000003">
    <property type="protein sequence ID" value="KAJ7974761.1"/>
    <property type="molecule type" value="Genomic_DNA"/>
</dbReference>
<name>A0AAD7Q4J6_QUISA</name>
<accession>A0AAD7Q4J6</accession>
<reference evidence="3" key="1">
    <citation type="journal article" date="2023" name="Science">
        <title>Elucidation of the pathway for biosynthesis of saponin adjuvants from the soapbark tree.</title>
        <authorList>
            <person name="Reed J."/>
            <person name="Orme A."/>
            <person name="El-Demerdash A."/>
            <person name="Owen C."/>
            <person name="Martin L.B.B."/>
            <person name="Misra R.C."/>
            <person name="Kikuchi S."/>
            <person name="Rejzek M."/>
            <person name="Martin A.C."/>
            <person name="Harkess A."/>
            <person name="Leebens-Mack J."/>
            <person name="Louveau T."/>
            <person name="Stephenson M.J."/>
            <person name="Osbourn A."/>
        </authorList>
    </citation>
    <scope>NUCLEOTIDE SEQUENCE</scope>
    <source>
        <strain evidence="3">S10</strain>
    </source>
</reference>
<dbReference type="Pfam" id="PF25821">
    <property type="entry name" value="DUF7950"/>
    <property type="match status" value="1"/>
</dbReference>
<evidence type="ECO:0000313" key="3">
    <source>
        <dbReference type="EMBL" id="KAJ7974760.1"/>
    </source>
</evidence>
<feature type="domain" description="DUF7950" evidence="2">
    <location>
        <begin position="165"/>
        <end position="293"/>
    </location>
</feature>
<feature type="region of interest" description="Disordered" evidence="1">
    <location>
        <begin position="64"/>
        <end position="84"/>
    </location>
</feature>
<organism evidence="3 4">
    <name type="scientific">Quillaja saponaria</name>
    <name type="common">Soap bark tree</name>
    <dbReference type="NCBI Taxonomy" id="32244"/>
    <lineage>
        <taxon>Eukaryota</taxon>
        <taxon>Viridiplantae</taxon>
        <taxon>Streptophyta</taxon>
        <taxon>Embryophyta</taxon>
        <taxon>Tracheophyta</taxon>
        <taxon>Spermatophyta</taxon>
        <taxon>Magnoliopsida</taxon>
        <taxon>eudicotyledons</taxon>
        <taxon>Gunneridae</taxon>
        <taxon>Pentapetalae</taxon>
        <taxon>rosids</taxon>
        <taxon>fabids</taxon>
        <taxon>Fabales</taxon>
        <taxon>Quillajaceae</taxon>
        <taxon>Quillaja</taxon>
    </lineage>
</organism>
<dbReference type="PANTHER" id="PTHR33595:SF4">
    <property type="entry name" value="EMB|CAB62340.1"/>
    <property type="match status" value="1"/>
</dbReference>
<proteinExistence type="predicted"/>
<feature type="compositionally biased region" description="Basic residues" evidence="1">
    <location>
        <begin position="64"/>
        <end position="74"/>
    </location>
</feature>
<dbReference type="Proteomes" id="UP001163823">
    <property type="component" value="Chromosome 3"/>
</dbReference>
<dbReference type="PANTHER" id="PTHR33595">
    <property type="entry name" value="VON WILLEBRAND FACTOR A DOMAIN PROTEIN"/>
    <property type="match status" value="1"/>
</dbReference>